<dbReference type="EMBL" id="CP001098">
    <property type="protein sequence ID" value="ACL70070.1"/>
    <property type="molecule type" value="Genomic_DNA"/>
</dbReference>
<dbReference type="PANTHER" id="PTHR43649:SF29">
    <property type="entry name" value="OSMOPROTECTIVE COMPOUNDS-BINDING PROTEIN GGTB"/>
    <property type="match status" value="1"/>
</dbReference>
<accession>B8CXQ1</accession>
<keyword evidence="2" id="KW-0813">Transport</keyword>
<dbReference type="STRING" id="373903.Hore_13200"/>
<evidence type="ECO:0000313" key="4">
    <source>
        <dbReference type="Proteomes" id="UP000000719"/>
    </source>
</evidence>
<dbReference type="AlphaFoldDB" id="B8CXQ1"/>
<dbReference type="Pfam" id="PF01547">
    <property type="entry name" value="SBP_bac_1"/>
    <property type="match status" value="1"/>
</dbReference>
<evidence type="ECO:0000313" key="3">
    <source>
        <dbReference type="EMBL" id="ACL70070.1"/>
    </source>
</evidence>
<organism evidence="3 4">
    <name type="scientific">Halothermothrix orenii (strain H 168 / OCM 544 / DSM 9562)</name>
    <dbReference type="NCBI Taxonomy" id="373903"/>
    <lineage>
        <taxon>Bacteria</taxon>
        <taxon>Bacillati</taxon>
        <taxon>Bacillota</taxon>
        <taxon>Clostridia</taxon>
        <taxon>Halanaerobiales</taxon>
        <taxon>Halothermotrichaceae</taxon>
        <taxon>Halothermothrix</taxon>
    </lineage>
</organism>
<comment type="similarity">
    <text evidence="1">Belongs to the bacterial solute-binding protein 1 family.</text>
</comment>
<keyword evidence="4" id="KW-1185">Reference proteome</keyword>
<dbReference type="HOGENOM" id="CLU_027068_0_0_9"/>
<dbReference type="PANTHER" id="PTHR43649">
    <property type="entry name" value="ARABINOSE-BINDING PROTEIN-RELATED"/>
    <property type="match status" value="1"/>
</dbReference>
<sequence length="424" mass="46969">MTKKGLCLVLNLLIIVFAFTGVSVADNGSLTVMAQWGGQELDAFMKVIERFEEKTGIDVKYESTRDTSTVLVTRIQAGNPPEVCVIPDLGLIKDLGQEGSLVDLNKVLDMDRIKEEYNDVWLDLTTVDGHMYGLVMTADIKSLIWYNPKAFKARGYEVPGTLDELMSLTERMARKGDIPWAVGLESGPASGWPGTDWIEDLVLRLAGPEVFDKWINHEIPWTDPRIKEAFEYFGKIVKNSKYVWGGPTSVLMTNFGDAVAPLYTEPPQAFMHKQASFITSFILEHNPDLVAGEDYDFFPFPPAEKGEGVPVLGAADMVSMLKDTPEARKFVDFLSTPEAQTIFIKELGKIGVNKTIDLAVYPDKITRKMARTLLNASVFRFDGSNSMPAAVGSGAFNPGILDYVRGKDLDDVLKSIEAVAEENY</sequence>
<evidence type="ECO:0000256" key="1">
    <source>
        <dbReference type="ARBA" id="ARBA00008520"/>
    </source>
</evidence>
<dbReference type="SUPFAM" id="SSF53850">
    <property type="entry name" value="Periplasmic binding protein-like II"/>
    <property type="match status" value="1"/>
</dbReference>
<name>B8CXQ1_HALOH</name>
<dbReference type="KEGG" id="hor:Hore_13200"/>
<evidence type="ECO:0000256" key="2">
    <source>
        <dbReference type="ARBA" id="ARBA00022448"/>
    </source>
</evidence>
<dbReference type="InterPro" id="IPR006059">
    <property type="entry name" value="SBP"/>
</dbReference>
<gene>
    <name evidence="3" type="ordered locus">Hore_13200</name>
</gene>
<reference evidence="3 4" key="1">
    <citation type="journal article" date="2009" name="PLoS ONE">
        <title>Genome analysis of the anaerobic thermohalophilic bacterium Halothermothrix orenii.</title>
        <authorList>
            <person name="Mavromatis K."/>
            <person name="Ivanova N."/>
            <person name="Anderson I."/>
            <person name="Lykidis A."/>
            <person name="Hooper S.D."/>
            <person name="Sun H."/>
            <person name="Kunin V."/>
            <person name="Lapidus A."/>
            <person name="Hugenholtz P."/>
            <person name="Patel B."/>
            <person name="Kyrpides N.C."/>
        </authorList>
    </citation>
    <scope>NUCLEOTIDE SEQUENCE [LARGE SCALE GENOMIC DNA]</scope>
    <source>
        <strain evidence="4">H 168 / OCM 544 / DSM 9562</strain>
    </source>
</reference>
<dbReference type="eggNOG" id="COG1653">
    <property type="taxonomic scope" value="Bacteria"/>
</dbReference>
<proteinExistence type="inferred from homology"/>
<dbReference type="Gene3D" id="3.40.190.10">
    <property type="entry name" value="Periplasmic binding protein-like II"/>
    <property type="match status" value="2"/>
</dbReference>
<protein>
    <submittedName>
        <fullName evidence="3">Extracellular solute-binding protein family 1</fullName>
    </submittedName>
</protein>
<dbReference type="InterPro" id="IPR050490">
    <property type="entry name" value="Bact_solute-bd_prot1"/>
</dbReference>
<dbReference type="OrthoDB" id="94797at2"/>
<dbReference type="Proteomes" id="UP000000719">
    <property type="component" value="Chromosome"/>
</dbReference>